<name>A0A0L0D1F6_THETB</name>
<dbReference type="PANTHER" id="PTHR22603">
    <property type="entry name" value="CHOLINE/ETHANOALAMINE KINASE"/>
    <property type="match status" value="1"/>
</dbReference>
<reference evidence="2 3" key="1">
    <citation type="submission" date="2010-05" db="EMBL/GenBank/DDBJ databases">
        <title>The Genome Sequence of Thecamonas trahens ATCC 50062.</title>
        <authorList>
            <consortium name="The Broad Institute Genome Sequencing Platform"/>
            <person name="Russ C."/>
            <person name="Cuomo C."/>
            <person name="Shea T."/>
            <person name="Young S.K."/>
            <person name="Zeng Q."/>
            <person name="Koehrsen M."/>
            <person name="Haas B."/>
            <person name="Borodovsky M."/>
            <person name="Guigo R."/>
            <person name="Alvarado L."/>
            <person name="Berlin A."/>
            <person name="Bochicchio J."/>
            <person name="Borenstein D."/>
            <person name="Chapman S."/>
            <person name="Chen Z."/>
            <person name="Freedman E."/>
            <person name="Gellesch M."/>
            <person name="Goldberg J."/>
            <person name="Griggs A."/>
            <person name="Gujja S."/>
            <person name="Heilman E."/>
            <person name="Heiman D."/>
            <person name="Hepburn T."/>
            <person name="Howarth C."/>
            <person name="Jen D."/>
            <person name="Larson L."/>
            <person name="Mehta T."/>
            <person name="Park D."/>
            <person name="Pearson M."/>
            <person name="Roberts A."/>
            <person name="Saif S."/>
            <person name="Shenoy N."/>
            <person name="Sisk P."/>
            <person name="Stolte C."/>
            <person name="Sykes S."/>
            <person name="Thomson T."/>
            <person name="Walk T."/>
            <person name="White J."/>
            <person name="Yandava C."/>
            <person name="Burger G."/>
            <person name="Gray M.W."/>
            <person name="Holland P.W.H."/>
            <person name="King N."/>
            <person name="Lang F.B.F."/>
            <person name="Roger A.J."/>
            <person name="Ruiz-Trillo I."/>
            <person name="Lander E."/>
            <person name="Nusbaum C."/>
        </authorList>
    </citation>
    <scope>NUCLEOTIDE SEQUENCE [LARGE SCALE GENOMIC DNA]</scope>
    <source>
        <strain evidence="2 3">ATCC 50062</strain>
    </source>
</reference>
<keyword evidence="2" id="KW-0808">Transferase</keyword>
<evidence type="ECO:0000313" key="3">
    <source>
        <dbReference type="Proteomes" id="UP000054408"/>
    </source>
</evidence>
<dbReference type="Pfam" id="PF01633">
    <property type="entry name" value="Choline_kinase"/>
    <property type="match status" value="1"/>
</dbReference>
<dbReference type="OrthoDB" id="3649325at2759"/>
<evidence type="ECO:0000313" key="2">
    <source>
        <dbReference type="EMBL" id="KNC45970.1"/>
    </source>
</evidence>
<evidence type="ECO:0000256" key="1">
    <source>
        <dbReference type="ARBA" id="ARBA00038211"/>
    </source>
</evidence>
<dbReference type="GeneID" id="25559909"/>
<comment type="similarity">
    <text evidence="1">Belongs to the choline/ethanolamine kinase family.</text>
</comment>
<gene>
    <name evidence="2" type="ORF">AMSG_00086</name>
</gene>
<dbReference type="Gene3D" id="3.30.200.20">
    <property type="entry name" value="Phosphorylase Kinase, domain 1"/>
    <property type="match status" value="1"/>
</dbReference>
<dbReference type="InterPro" id="IPR011009">
    <property type="entry name" value="Kinase-like_dom_sf"/>
</dbReference>
<dbReference type="Proteomes" id="UP000054408">
    <property type="component" value="Unassembled WGS sequence"/>
</dbReference>
<keyword evidence="2" id="KW-0418">Kinase</keyword>
<dbReference type="AlphaFoldDB" id="A0A0L0D1F6"/>
<protein>
    <submittedName>
        <fullName evidence="2">Choline/ethanolamine kinase</fullName>
    </submittedName>
</protein>
<dbReference type="GO" id="GO:0004103">
    <property type="term" value="F:choline kinase activity"/>
    <property type="evidence" value="ECO:0007669"/>
    <property type="project" value="TreeGrafter"/>
</dbReference>
<dbReference type="PANTHER" id="PTHR22603:SF93">
    <property type="entry name" value="RE24176P"/>
    <property type="match status" value="1"/>
</dbReference>
<proteinExistence type="inferred from homology"/>
<dbReference type="GO" id="GO:0004305">
    <property type="term" value="F:ethanolamine kinase activity"/>
    <property type="evidence" value="ECO:0007669"/>
    <property type="project" value="TreeGrafter"/>
</dbReference>
<sequence length="402" mass="42819">MAAAAWAVRRVRLSAWRGEAAVTDERGQYLLSVPEIAGAVAEAVTDVDSADDASKLRARRLSGGMSNFLFVLLEASDGSVVGLMRVYGAGADATVVRADEGAVFGALSDAGLGPALLSEWAGGRIEAFVAGTPVESRTLGRPESASLLREILAKVAAMHKLVIPSGLSSSSLAGVENSMLFHQLGSWLGQLEEAAQEGRKVNEQRRLLLTLPDMPVSIELRALRDHVEWLEAKWRAMDGVRMGLCHNDLHGGNIMATADDEVVLIDVEYAGYSMVGVDLGNMACEMMHSYECENHPGFVVRADEFPSPETRAAMVACYLDAAGESSNDAAVAALMAQVDLGILSSHLMWALWSFIQARTSDIAYGYTAYGLQRLDQFVHGRKASTAADAAAKAALASEADSE</sequence>
<dbReference type="RefSeq" id="XP_013762951.1">
    <property type="nucleotide sequence ID" value="XM_013907497.1"/>
</dbReference>
<dbReference type="EMBL" id="GL349433">
    <property type="protein sequence ID" value="KNC45970.1"/>
    <property type="molecule type" value="Genomic_DNA"/>
</dbReference>
<dbReference type="OMA" id="NHKEGMV"/>
<organism evidence="2 3">
    <name type="scientific">Thecamonas trahens ATCC 50062</name>
    <dbReference type="NCBI Taxonomy" id="461836"/>
    <lineage>
        <taxon>Eukaryota</taxon>
        <taxon>Apusozoa</taxon>
        <taxon>Apusomonadida</taxon>
        <taxon>Apusomonadidae</taxon>
        <taxon>Thecamonas</taxon>
    </lineage>
</organism>
<dbReference type="GO" id="GO:0006646">
    <property type="term" value="P:phosphatidylethanolamine biosynthetic process"/>
    <property type="evidence" value="ECO:0007669"/>
    <property type="project" value="TreeGrafter"/>
</dbReference>
<dbReference type="Gene3D" id="3.90.1200.10">
    <property type="match status" value="1"/>
</dbReference>
<dbReference type="eggNOG" id="KOG2686">
    <property type="taxonomic scope" value="Eukaryota"/>
</dbReference>
<dbReference type="STRING" id="461836.A0A0L0D1F6"/>
<keyword evidence="3" id="KW-1185">Reference proteome</keyword>
<dbReference type="SUPFAM" id="SSF56112">
    <property type="entry name" value="Protein kinase-like (PK-like)"/>
    <property type="match status" value="1"/>
</dbReference>
<dbReference type="GO" id="GO:0005737">
    <property type="term" value="C:cytoplasm"/>
    <property type="evidence" value="ECO:0007669"/>
    <property type="project" value="TreeGrafter"/>
</dbReference>
<accession>A0A0L0D1F6</accession>